<dbReference type="EMBL" id="KV002277">
    <property type="protein sequence ID" value="KZV38086.1"/>
    <property type="molecule type" value="Genomic_DNA"/>
</dbReference>
<name>A0A2Z7BUW9_9LAMI</name>
<evidence type="ECO:0000313" key="2">
    <source>
        <dbReference type="Proteomes" id="UP000250235"/>
    </source>
</evidence>
<accession>A0A2Z7BUW9</accession>
<keyword evidence="2" id="KW-1185">Reference proteome</keyword>
<organism evidence="1 2">
    <name type="scientific">Dorcoceras hygrometricum</name>
    <dbReference type="NCBI Taxonomy" id="472368"/>
    <lineage>
        <taxon>Eukaryota</taxon>
        <taxon>Viridiplantae</taxon>
        <taxon>Streptophyta</taxon>
        <taxon>Embryophyta</taxon>
        <taxon>Tracheophyta</taxon>
        <taxon>Spermatophyta</taxon>
        <taxon>Magnoliopsida</taxon>
        <taxon>eudicotyledons</taxon>
        <taxon>Gunneridae</taxon>
        <taxon>Pentapetalae</taxon>
        <taxon>asterids</taxon>
        <taxon>lamiids</taxon>
        <taxon>Lamiales</taxon>
        <taxon>Gesneriaceae</taxon>
        <taxon>Didymocarpoideae</taxon>
        <taxon>Trichosporeae</taxon>
        <taxon>Loxocarpinae</taxon>
        <taxon>Dorcoceras</taxon>
    </lineage>
</organism>
<evidence type="ECO:0000313" key="1">
    <source>
        <dbReference type="EMBL" id="KZV38086.1"/>
    </source>
</evidence>
<proteinExistence type="predicted"/>
<gene>
    <name evidence="1" type="ORF">F511_30134</name>
</gene>
<reference evidence="1 2" key="1">
    <citation type="journal article" date="2015" name="Proc. Natl. Acad. Sci. U.S.A.">
        <title>The resurrection genome of Boea hygrometrica: A blueprint for survival of dehydration.</title>
        <authorList>
            <person name="Xiao L."/>
            <person name="Yang G."/>
            <person name="Zhang L."/>
            <person name="Yang X."/>
            <person name="Zhao S."/>
            <person name="Ji Z."/>
            <person name="Zhou Q."/>
            <person name="Hu M."/>
            <person name="Wang Y."/>
            <person name="Chen M."/>
            <person name="Xu Y."/>
            <person name="Jin H."/>
            <person name="Xiao X."/>
            <person name="Hu G."/>
            <person name="Bao F."/>
            <person name="Hu Y."/>
            <person name="Wan P."/>
            <person name="Li L."/>
            <person name="Deng X."/>
            <person name="Kuang T."/>
            <person name="Xiang C."/>
            <person name="Zhu J.K."/>
            <person name="Oliver M.J."/>
            <person name="He Y."/>
        </authorList>
    </citation>
    <scope>NUCLEOTIDE SEQUENCE [LARGE SCALE GENOMIC DNA]</scope>
    <source>
        <strain evidence="2">cv. XS01</strain>
    </source>
</reference>
<sequence length="103" mass="11389">MMADRMSPLVVRCCAVSRLDHDHWPHDVAPPIVCWLRYGGRPVIRRWRMDVAAGYAHGGLLVAARWSEIAPRLSQAARRLAPHEFSLVAAAGRPPPGKSPTMS</sequence>
<protein>
    <submittedName>
        <fullName evidence="1">Uncharacterized protein</fullName>
    </submittedName>
</protein>
<dbReference type="Proteomes" id="UP000250235">
    <property type="component" value="Unassembled WGS sequence"/>
</dbReference>
<dbReference type="AlphaFoldDB" id="A0A2Z7BUW9"/>